<dbReference type="PANTHER" id="PTHR30461">
    <property type="entry name" value="DNA-INVERTASE FROM LAMBDOID PROPHAGE"/>
    <property type="match status" value="1"/>
</dbReference>
<dbReference type="InterPro" id="IPR006120">
    <property type="entry name" value="Resolvase_HTH_dom"/>
</dbReference>
<dbReference type="InterPro" id="IPR036162">
    <property type="entry name" value="Resolvase-like_N_sf"/>
</dbReference>
<dbReference type="CDD" id="cd03768">
    <property type="entry name" value="SR_ResInv"/>
    <property type="match status" value="1"/>
</dbReference>
<gene>
    <name evidence="7" type="ORF">D3218_13680</name>
</gene>
<dbReference type="PROSITE" id="PS00398">
    <property type="entry name" value="RECOMBINASES_2"/>
    <property type="match status" value="1"/>
</dbReference>
<evidence type="ECO:0000256" key="1">
    <source>
        <dbReference type="ARBA" id="ARBA00009913"/>
    </source>
</evidence>
<dbReference type="GO" id="GO:0003677">
    <property type="term" value="F:DNA binding"/>
    <property type="evidence" value="ECO:0007669"/>
    <property type="project" value="UniProtKB-KW"/>
</dbReference>
<dbReference type="InterPro" id="IPR006119">
    <property type="entry name" value="Resolv_N"/>
</dbReference>
<evidence type="ECO:0000313" key="8">
    <source>
        <dbReference type="Proteomes" id="UP000265750"/>
    </source>
</evidence>
<dbReference type="OrthoDB" id="9800103at2"/>
<protein>
    <submittedName>
        <fullName evidence="7">Recombinase family protein</fullName>
    </submittedName>
</protein>
<dbReference type="Gene3D" id="3.40.50.1390">
    <property type="entry name" value="Resolvase, N-terminal catalytic domain"/>
    <property type="match status" value="1"/>
</dbReference>
<feature type="domain" description="Resolvase/invertase-type recombinase catalytic" evidence="6">
    <location>
        <begin position="1"/>
        <end position="139"/>
    </location>
</feature>
<dbReference type="Proteomes" id="UP000265750">
    <property type="component" value="Unassembled WGS sequence"/>
</dbReference>
<keyword evidence="8" id="KW-1185">Reference proteome</keyword>
<evidence type="ECO:0000313" key="7">
    <source>
        <dbReference type="EMBL" id="RIX99521.1"/>
    </source>
</evidence>
<reference evidence="8" key="1">
    <citation type="submission" date="2018-09" db="EMBL/GenBank/DDBJ databases">
        <authorList>
            <person name="Tuo L."/>
        </authorList>
    </citation>
    <scope>NUCLEOTIDE SEQUENCE [LARGE SCALE GENOMIC DNA]</scope>
    <source>
        <strain evidence="8">M2BS4Y-1</strain>
    </source>
</reference>
<dbReference type="AlphaFoldDB" id="A0A3A1WPR7"/>
<evidence type="ECO:0000256" key="5">
    <source>
        <dbReference type="PIRSR" id="PIRSR606118-50"/>
    </source>
</evidence>
<dbReference type="GO" id="GO:0015074">
    <property type="term" value="P:DNA integration"/>
    <property type="evidence" value="ECO:0007669"/>
    <property type="project" value="UniProtKB-KW"/>
</dbReference>
<evidence type="ECO:0000256" key="4">
    <source>
        <dbReference type="ARBA" id="ARBA00023172"/>
    </source>
</evidence>
<dbReference type="SUPFAM" id="SSF53041">
    <property type="entry name" value="Resolvase-like"/>
    <property type="match status" value="1"/>
</dbReference>
<dbReference type="Pfam" id="PF02796">
    <property type="entry name" value="HTH_7"/>
    <property type="match status" value="1"/>
</dbReference>
<dbReference type="Pfam" id="PF00239">
    <property type="entry name" value="Resolvase"/>
    <property type="match status" value="1"/>
</dbReference>
<evidence type="ECO:0000256" key="2">
    <source>
        <dbReference type="ARBA" id="ARBA00022908"/>
    </source>
</evidence>
<keyword evidence="2" id="KW-0229">DNA integration</keyword>
<comment type="similarity">
    <text evidence="1">Belongs to the site-specific recombinase resolvase family.</text>
</comment>
<organism evidence="7 8">
    <name type="scientific">Aureimonas flava</name>
    <dbReference type="NCBI Taxonomy" id="2320271"/>
    <lineage>
        <taxon>Bacteria</taxon>
        <taxon>Pseudomonadati</taxon>
        <taxon>Pseudomonadota</taxon>
        <taxon>Alphaproteobacteria</taxon>
        <taxon>Hyphomicrobiales</taxon>
        <taxon>Aurantimonadaceae</taxon>
        <taxon>Aureimonas</taxon>
    </lineage>
</organism>
<dbReference type="Gene3D" id="1.10.10.60">
    <property type="entry name" value="Homeodomain-like"/>
    <property type="match status" value="1"/>
</dbReference>
<keyword evidence="4" id="KW-0233">DNA recombination</keyword>
<dbReference type="SMART" id="SM00857">
    <property type="entry name" value="Resolvase"/>
    <property type="match status" value="1"/>
</dbReference>
<comment type="caution">
    <text evidence="7">The sequence shown here is derived from an EMBL/GenBank/DDBJ whole genome shotgun (WGS) entry which is preliminary data.</text>
</comment>
<dbReference type="InterPro" id="IPR050639">
    <property type="entry name" value="SSR_resolvase"/>
</dbReference>
<proteinExistence type="inferred from homology"/>
<dbReference type="EMBL" id="QYRN01000007">
    <property type="protein sequence ID" value="RIX99521.1"/>
    <property type="molecule type" value="Genomic_DNA"/>
</dbReference>
<dbReference type="PROSITE" id="PS51736">
    <property type="entry name" value="RECOMBINASES_3"/>
    <property type="match status" value="1"/>
</dbReference>
<name>A0A3A1WPR7_9HYPH</name>
<evidence type="ECO:0000259" key="6">
    <source>
        <dbReference type="PROSITE" id="PS51736"/>
    </source>
</evidence>
<dbReference type="RefSeq" id="WP_119540654.1">
    <property type="nucleotide sequence ID" value="NZ_QYRN01000007.1"/>
</dbReference>
<feature type="active site" description="O-(5'-phospho-DNA)-serine intermediate" evidence="5">
    <location>
        <position position="9"/>
    </location>
</feature>
<dbReference type="PANTHER" id="PTHR30461:SF26">
    <property type="entry name" value="RESOLVASE HOMOLOG YNEB"/>
    <property type="match status" value="1"/>
</dbReference>
<keyword evidence="3" id="KW-0238">DNA-binding</keyword>
<sequence length="192" mass="20562">MLIGYARTSTLEQEAGLEAQKRDLRAAGCEEVYAERVSSVAAERGKLQAAIKFGRKGDTLVVTKVDRLARSAAGLWDIVQELEAKGVSLRVLNLGGDTVDTRSATGRLILTVFAGFAQFEREMMLERQREGIAKAKAEGKYKGRQPTAQAKAEKVRALAAEGMSMGQIAAQLGIGKGSVHRILTAKSADQAA</sequence>
<dbReference type="GO" id="GO:0000150">
    <property type="term" value="F:DNA strand exchange activity"/>
    <property type="evidence" value="ECO:0007669"/>
    <property type="project" value="InterPro"/>
</dbReference>
<evidence type="ECO:0000256" key="3">
    <source>
        <dbReference type="ARBA" id="ARBA00023125"/>
    </source>
</evidence>
<dbReference type="InterPro" id="IPR006118">
    <property type="entry name" value="Recombinase_CS"/>
</dbReference>
<accession>A0A3A1WPR7</accession>